<dbReference type="PANTHER" id="PTHR14136">
    <property type="entry name" value="BTB_POZ DOMAIN-CONTAINING PROTEIN KCTD9"/>
    <property type="match status" value="1"/>
</dbReference>
<dbReference type="SUPFAM" id="SSF141571">
    <property type="entry name" value="Pentapeptide repeat-like"/>
    <property type="match status" value="1"/>
</dbReference>
<gene>
    <name evidence="3" type="ORF">EPK99_18105</name>
</gene>
<dbReference type="InterPro" id="IPR001646">
    <property type="entry name" value="5peptide_repeat"/>
</dbReference>
<evidence type="ECO:0000313" key="3">
    <source>
        <dbReference type="EMBL" id="RWX75611.1"/>
    </source>
</evidence>
<proteinExistence type="predicted"/>
<keyword evidence="4" id="KW-1185">Reference proteome</keyword>
<sequence length="235" mass="24995">MARRFLGSGLGLTFLVMIAFPLAGGAHAGDCRSTPSAGVDWSRCAKKNLMLTSSDFSKANLVEADLSATDLRDSDFTGANLSKAKLARAWLGGARAEKANFEKVEGYRTGFQKMDAEGASFGAAELQRANFQGANLKGVSFEKAELSRVIFDQAILTGTSFNSANLARADLTKAVFEGPLDFSNAFLSLTRVEGVDLSSSIGIEQHQLDMACGDDKTKLPPGLNAPQSWPCADKD</sequence>
<dbReference type="Proteomes" id="UP000287687">
    <property type="component" value="Unassembled WGS sequence"/>
</dbReference>
<dbReference type="PANTHER" id="PTHR14136:SF17">
    <property type="entry name" value="BTB_POZ DOMAIN-CONTAINING PROTEIN KCTD9"/>
    <property type="match status" value="1"/>
</dbReference>
<organism evidence="3 4">
    <name type="scientific">Neorhizobium lilium</name>
    <dbReference type="NCBI Taxonomy" id="2503024"/>
    <lineage>
        <taxon>Bacteria</taxon>
        <taxon>Pseudomonadati</taxon>
        <taxon>Pseudomonadota</taxon>
        <taxon>Alphaproteobacteria</taxon>
        <taxon>Hyphomicrobiales</taxon>
        <taxon>Rhizobiaceae</taxon>
        <taxon>Rhizobium/Agrobacterium group</taxon>
        <taxon>Neorhizobium</taxon>
    </lineage>
</organism>
<accession>A0A444LCN4</accession>
<comment type="caution">
    <text evidence="3">The sequence shown here is derived from an EMBL/GenBank/DDBJ whole genome shotgun (WGS) entry which is preliminary data.</text>
</comment>
<dbReference type="OrthoDB" id="7304622at2"/>
<feature type="chain" id="PRO_5019009038" evidence="2">
    <location>
        <begin position="29"/>
        <end position="235"/>
    </location>
</feature>
<evidence type="ECO:0000256" key="2">
    <source>
        <dbReference type="SAM" id="SignalP"/>
    </source>
</evidence>
<dbReference type="InterPro" id="IPR051082">
    <property type="entry name" value="Pentapeptide-BTB/POZ_domain"/>
</dbReference>
<reference evidence="3 4" key="1">
    <citation type="submission" date="2019-01" db="EMBL/GenBank/DDBJ databases">
        <title>The draft genome of Rhizobium sp. 24NR.</title>
        <authorList>
            <person name="Liu L."/>
            <person name="Liang L."/>
            <person name="Shi S."/>
            <person name="Xu L."/>
            <person name="Wang X."/>
            <person name="Li L."/>
            <person name="Zhang X."/>
        </authorList>
    </citation>
    <scope>NUCLEOTIDE SEQUENCE [LARGE SCALE GENOMIC DNA]</scope>
    <source>
        <strain evidence="3 4">24NR</strain>
    </source>
</reference>
<dbReference type="Gene3D" id="2.160.20.80">
    <property type="entry name" value="E3 ubiquitin-protein ligase SopA"/>
    <property type="match status" value="1"/>
</dbReference>
<protein>
    <submittedName>
        <fullName evidence="3">Pentapeptide repeat-containing protein</fullName>
    </submittedName>
</protein>
<dbReference type="Pfam" id="PF00805">
    <property type="entry name" value="Pentapeptide"/>
    <property type="match status" value="2"/>
</dbReference>
<evidence type="ECO:0000313" key="4">
    <source>
        <dbReference type="Proteomes" id="UP000287687"/>
    </source>
</evidence>
<evidence type="ECO:0000256" key="1">
    <source>
        <dbReference type="SAM" id="MobiDB-lite"/>
    </source>
</evidence>
<keyword evidence="2" id="KW-0732">Signal</keyword>
<feature type="region of interest" description="Disordered" evidence="1">
    <location>
        <begin position="215"/>
        <end position="235"/>
    </location>
</feature>
<dbReference type="AlphaFoldDB" id="A0A444LCN4"/>
<name>A0A444LCN4_9HYPH</name>
<dbReference type="EMBL" id="SBIP01000004">
    <property type="protein sequence ID" value="RWX75611.1"/>
    <property type="molecule type" value="Genomic_DNA"/>
</dbReference>
<feature type="signal peptide" evidence="2">
    <location>
        <begin position="1"/>
        <end position="28"/>
    </location>
</feature>